<evidence type="ECO:0000313" key="2">
    <source>
        <dbReference type="Proteomes" id="UP001248819"/>
    </source>
</evidence>
<protein>
    <submittedName>
        <fullName evidence="1">Uncharacterized protein</fullName>
    </submittedName>
</protein>
<gene>
    <name evidence="1" type="ORF">RM529_13740</name>
</gene>
<sequence length="57" mass="6669">MSKELFKGYEKRLNVLEEPVRTSAIKYAEIFFQDTKCTIEEALEKGIAKAEMEQRNL</sequence>
<organism evidence="1 2">
    <name type="scientific">Autumnicola edwardsiae</name>
    <dbReference type="NCBI Taxonomy" id="3075594"/>
    <lineage>
        <taxon>Bacteria</taxon>
        <taxon>Pseudomonadati</taxon>
        <taxon>Bacteroidota</taxon>
        <taxon>Flavobacteriia</taxon>
        <taxon>Flavobacteriales</taxon>
        <taxon>Flavobacteriaceae</taxon>
        <taxon>Autumnicola</taxon>
    </lineage>
</organism>
<reference evidence="1 2" key="1">
    <citation type="submission" date="2023-09" db="EMBL/GenBank/DDBJ databases">
        <authorList>
            <person name="Rey-Velasco X."/>
        </authorList>
    </citation>
    <scope>NUCLEOTIDE SEQUENCE [LARGE SCALE GENOMIC DNA]</scope>
    <source>
        <strain evidence="1 2">F297</strain>
    </source>
</reference>
<evidence type="ECO:0000313" key="1">
    <source>
        <dbReference type="EMBL" id="MDT0651215.1"/>
    </source>
</evidence>
<dbReference type="EMBL" id="JAVRHP010000090">
    <property type="protein sequence ID" value="MDT0651215.1"/>
    <property type="molecule type" value="Genomic_DNA"/>
</dbReference>
<keyword evidence="2" id="KW-1185">Reference proteome</keyword>
<dbReference type="Proteomes" id="UP001248819">
    <property type="component" value="Unassembled WGS sequence"/>
</dbReference>
<accession>A0ABU3CXW9</accession>
<dbReference type="RefSeq" id="WP_311485351.1">
    <property type="nucleotide sequence ID" value="NZ_JAVRHP010000090.1"/>
</dbReference>
<name>A0ABU3CXW9_9FLAO</name>
<comment type="caution">
    <text evidence="1">The sequence shown here is derived from an EMBL/GenBank/DDBJ whole genome shotgun (WGS) entry which is preliminary data.</text>
</comment>
<proteinExistence type="predicted"/>